<dbReference type="Proteomes" id="UP001177021">
    <property type="component" value="Unassembled WGS sequence"/>
</dbReference>
<evidence type="ECO:0000313" key="2">
    <source>
        <dbReference type="Proteomes" id="UP001177021"/>
    </source>
</evidence>
<keyword evidence="2" id="KW-1185">Reference proteome</keyword>
<accession>A0ACB0KPS5</accession>
<comment type="caution">
    <text evidence="1">The sequence shown here is derived from an EMBL/GenBank/DDBJ whole genome shotgun (WGS) entry which is preliminary data.</text>
</comment>
<reference evidence="1" key="1">
    <citation type="submission" date="2023-10" db="EMBL/GenBank/DDBJ databases">
        <authorList>
            <person name="Rodriguez Cubillos JULIANA M."/>
            <person name="De Vega J."/>
        </authorList>
    </citation>
    <scope>NUCLEOTIDE SEQUENCE</scope>
</reference>
<protein>
    <submittedName>
        <fullName evidence="1">Uncharacterized protein</fullName>
    </submittedName>
</protein>
<name>A0ACB0KPS5_TRIPR</name>
<gene>
    <name evidence="1" type="ORF">MILVUS5_LOCUS25138</name>
</gene>
<dbReference type="EMBL" id="CASHSV030000311">
    <property type="protein sequence ID" value="CAJ2658828.1"/>
    <property type="molecule type" value="Genomic_DNA"/>
</dbReference>
<organism evidence="1 2">
    <name type="scientific">Trifolium pratense</name>
    <name type="common">Red clover</name>
    <dbReference type="NCBI Taxonomy" id="57577"/>
    <lineage>
        <taxon>Eukaryota</taxon>
        <taxon>Viridiplantae</taxon>
        <taxon>Streptophyta</taxon>
        <taxon>Embryophyta</taxon>
        <taxon>Tracheophyta</taxon>
        <taxon>Spermatophyta</taxon>
        <taxon>Magnoliopsida</taxon>
        <taxon>eudicotyledons</taxon>
        <taxon>Gunneridae</taxon>
        <taxon>Pentapetalae</taxon>
        <taxon>rosids</taxon>
        <taxon>fabids</taxon>
        <taxon>Fabales</taxon>
        <taxon>Fabaceae</taxon>
        <taxon>Papilionoideae</taxon>
        <taxon>50 kb inversion clade</taxon>
        <taxon>NPAAA clade</taxon>
        <taxon>Hologalegina</taxon>
        <taxon>IRL clade</taxon>
        <taxon>Trifolieae</taxon>
        <taxon>Trifolium</taxon>
    </lineage>
</organism>
<proteinExistence type="predicted"/>
<sequence>MKPRKNMKPFYKFLILLSLITLTVTESSSSSCNIENKNLVSKAFQFVSGFNTSLFQTNSFNCSSKGEINIIELQSKNLTGNISWRYLRNMTKLELLDLSGNFLQGQIPNWFWRSFSSLSKVNLSNNRFGGSIALTTKTKPISQNGSFFSSSLQKLNLSHNRFTNQVQLSFFHNLKILDLSYNNLNTLPYGFQNLTNLNYLNLSNCNIKGNIKPISYLKSLSSLNLSNNSLNGSFPFDFPSLNNLKFLNISNNNFNSSISLNKFIKKFGKSSFIHAGNNFNSNNNNKSSKKVPNIHSNSTLPHHSQQLHMKKTKPIHNEKTEHKHKQKQKSKTKTVIIATVSSVSSIVFVVLCIWAILVYKKKRTLAKKNKWAISISKPITGLTTAVKMEKSGPFAFETESGTSWVADLKEPTSASVVMFEKPLMNITFVDLMNATSYFGKDSQLAEGRCGPVYRAVLPGELHVAIKVLENARDVDHDDAVDTFVDLSQLKHPNLLPLSGYCIAGKEKLVLYEFMSNGDLGRWLHELPTGETNVEDWSSDTWEIQNGVGSQTPSPEKMGWPTRHRIAIGVARGLAFLHHAGSKPVVHGHLVTSNVLLADDFEPRIADFGFRKFGQQCPPNCSTETDVYCFGAVLMELLTGKPGTAETVVWVRKLVREGHGVRAIDERMKLDGGDSENQMVESLRVAYLCTAESPAKRPTMQQVLGLLKDIHPRGGHRLS</sequence>
<evidence type="ECO:0000313" key="1">
    <source>
        <dbReference type="EMBL" id="CAJ2658828.1"/>
    </source>
</evidence>